<dbReference type="RefSeq" id="WP_381519227.1">
    <property type="nucleotide sequence ID" value="NZ_JBHULN010000002.1"/>
</dbReference>
<keyword evidence="4" id="KW-1185">Reference proteome</keyword>
<comment type="caution">
    <text evidence="3">The sequence shown here is derived from an EMBL/GenBank/DDBJ whole genome shotgun (WGS) entry which is preliminary data.</text>
</comment>
<evidence type="ECO:0000256" key="1">
    <source>
        <dbReference type="SAM" id="SignalP"/>
    </source>
</evidence>
<proteinExistence type="predicted"/>
<organism evidence="3 4">
    <name type="scientific">Spirosoma soli</name>
    <dbReference type="NCBI Taxonomy" id="1770529"/>
    <lineage>
        <taxon>Bacteria</taxon>
        <taxon>Pseudomonadati</taxon>
        <taxon>Bacteroidota</taxon>
        <taxon>Cytophagia</taxon>
        <taxon>Cytophagales</taxon>
        <taxon>Cytophagaceae</taxon>
        <taxon>Spirosoma</taxon>
    </lineage>
</organism>
<dbReference type="Pfam" id="PF13568">
    <property type="entry name" value="OMP_b-brl_2"/>
    <property type="match status" value="1"/>
</dbReference>
<reference evidence="4" key="1">
    <citation type="journal article" date="2019" name="Int. J. Syst. Evol. Microbiol.">
        <title>The Global Catalogue of Microorganisms (GCM) 10K type strain sequencing project: providing services to taxonomists for standard genome sequencing and annotation.</title>
        <authorList>
            <consortium name="The Broad Institute Genomics Platform"/>
            <consortium name="The Broad Institute Genome Sequencing Center for Infectious Disease"/>
            <person name="Wu L."/>
            <person name="Ma J."/>
        </authorList>
    </citation>
    <scope>NUCLEOTIDE SEQUENCE [LARGE SCALE GENOMIC DNA]</scope>
    <source>
        <strain evidence="4">KCTC 42805</strain>
    </source>
</reference>
<accession>A0ABW5LY66</accession>
<evidence type="ECO:0000313" key="4">
    <source>
        <dbReference type="Proteomes" id="UP001597469"/>
    </source>
</evidence>
<feature type="signal peptide" evidence="1">
    <location>
        <begin position="1"/>
        <end position="21"/>
    </location>
</feature>
<dbReference type="Proteomes" id="UP001597469">
    <property type="component" value="Unassembled WGS sequence"/>
</dbReference>
<feature type="domain" description="Outer membrane protein beta-barrel" evidence="2">
    <location>
        <begin position="21"/>
        <end position="243"/>
    </location>
</feature>
<dbReference type="InterPro" id="IPR025665">
    <property type="entry name" value="Beta-barrel_OMP_2"/>
</dbReference>
<feature type="chain" id="PRO_5045733535" evidence="1">
    <location>
        <begin position="22"/>
        <end position="270"/>
    </location>
</feature>
<dbReference type="EMBL" id="JBHULN010000002">
    <property type="protein sequence ID" value="MFD2569705.1"/>
    <property type="molecule type" value="Genomic_DNA"/>
</dbReference>
<evidence type="ECO:0000313" key="3">
    <source>
        <dbReference type="EMBL" id="MFD2569705.1"/>
    </source>
</evidence>
<gene>
    <name evidence="3" type="ORF">ACFSUS_03615</name>
</gene>
<sequence>MKLSQLSIAALLLVSASAATAQTSVGTTPIRSIELGVKGGGTFTHGFTNIPAQSIGSVQVPALENKSNGIGYGYSGGLWARKNFDKFFIQAEVTYNRFVLKQKTDVTLDVNANPALANAIPVSVQPDLLNASLNIVSESVLESVNVPILFGKRWMDGKLRGYIGPNLIFVQKAEANRVNSGQINANAAINFPQTAIPATNSSTNLLNRYEAQNLEVKDFTYAVELGVGFTPINFLDVDVRYAVPVGGVYKDANITGFLGIATVSLGFKVF</sequence>
<name>A0ABW5LY66_9BACT</name>
<evidence type="ECO:0000259" key="2">
    <source>
        <dbReference type="Pfam" id="PF13568"/>
    </source>
</evidence>
<protein>
    <submittedName>
        <fullName evidence="3">Outer membrane beta-barrel protein</fullName>
    </submittedName>
</protein>
<keyword evidence="1" id="KW-0732">Signal</keyword>